<evidence type="ECO:0000313" key="7">
    <source>
        <dbReference type="EMBL" id="MEX6503334.1"/>
    </source>
</evidence>
<dbReference type="PROSITE" id="PS00737">
    <property type="entry name" value="THIOLASE_2"/>
    <property type="match status" value="1"/>
</dbReference>
<dbReference type="PROSITE" id="PS00098">
    <property type="entry name" value="THIOLASE_1"/>
    <property type="match status" value="1"/>
</dbReference>
<dbReference type="EMBL" id="JBFTEG010000011">
    <property type="protein sequence ID" value="MEX6503334.1"/>
    <property type="molecule type" value="Genomic_DNA"/>
</dbReference>
<dbReference type="SUPFAM" id="SSF53901">
    <property type="entry name" value="Thiolase-like"/>
    <property type="match status" value="2"/>
</dbReference>
<sequence length="401" mass="42165">MTEAFIFDAVRTPRGKGKKDGALYSVKPVDLVAGLLRARQARNELDTSQVDDVVLGCVTPLGDQGADIAKTAAMVADWDVGVSGVQLNRFCASGLEAVNLGAMKVRSGFEDLVVVGGVESMSRVPMGSDGGAWVMDPATNLHTHFTPQGIGADLIATLEGFSRADVDAFALRSQQKAARASRDGSFAKSLVPVSDQNGIVLLDHDEFIRGDSTLDGLAKLKPSFEMMGHMGFDSTALQVYSQVERIEHVHTPGNSSGIVDGAALMLVGSEAKGRELGLKPRARIVATAVTGTDPTIMLTGPAPATRKALAKAGLRVEDIDLFEVNEAFASVVLKFMKDMGVSEERVNVNGGSIAMGHPLGATGCAILGTLLDELEKRQLRYGLATLCVGGGMGIATIIERI</sequence>
<evidence type="ECO:0000259" key="5">
    <source>
        <dbReference type="Pfam" id="PF00108"/>
    </source>
</evidence>
<name>A0ABV3YW32_9PSED</name>
<reference evidence="7 8" key="1">
    <citation type="submission" date="2024-07" db="EMBL/GenBank/DDBJ databases">
        <authorList>
            <person name="Li M."/>
        </authorList>
    </citation>
    <scope>NUCLEOTIDE SEQUENCE [LARGE SCALE GENOMIC DNA]</scope>
    <source>
        <strain evidence="7 8">25A3E</strain>
    </source>
</reference>
<dbReference type="GO" id="GO:0003985">
    <property type="term" value="F:acetyl-CoA C-acetyltransferase activity"/>
    <property type="evidence" value="ECO:0007669"/>
    <property type="project" value="UniProtKB-EC"/>
</dbReference>
<evidence type="ECO:0000256" key="3">
    <source>
        <dbReference type="ARBA" id="ARBA00023315"/>
    </source>
</evidence>
<organism evidence="7 8">
    <name type="scientific">Pseudomonas zhanjiangensis</name>
    <dbReference type="NCBI Taxonomy" id="3239015"/>
    <lineage>
        <taxon>Bacteria</taxon>
        <taxon>Pseudomonadati</taxon>
        <taxon>Pseudomonadota</taxon>
        <taxon>Gammaproteobacteria</taxon>
        <taxon>Pseudomonadales</taxon>
        <taxon>Pseudomonadaceae</taxon>
        <taxon>Pseudomonas</taxon>
    </lineage>
</organism>
<protein>
    <submittedName>
        <fullName evidence="7">Acetyl-CoA C-acetyltransferase</fullName>
        <ecNumber evidence="7">2.3.1.9</ecNumber>
    </submittedName>
</protein>
<dbReference type="InterPro" id="IPR002155">
    <property type="entry name" value="Thiolase"/>
</dbReference>
<dbReference type="NCBIfam" id="NF006090">
    <property type="entry name" value="PRK08242.1"/>
    <property type="match status" value="1"/>
</dbReference>
<dbReference type="RefSeq" id="WP_369288288.1">
    <property type="nucleotide sequence ID" value="NZ_JBFTEG010000011.1"/>
</dbReference>
<evidence type="ECO:0000313" key="8">
    <source>
        <dbReference type="Proteomes" id="UP001560296"/>
    </source>
</evidence>
<dbReference type="InterPro" id="IPR020615">
    <property type="entry name" value="Thiolase_acyl_enz_int_AS"/>
</dbReference>
<dbReference type="PIRSF" id="PIRSF000429">
    <property type="entry name" value="Ac-CoA_Ac_transf"/>
    <property type="match status" value="1"/>
</dbReference>
<dbReference type="InterPro" id="IPR020613">
    <property type="entry name" value="Thiolase_CS"/>
</dbReference>
<feature type="domain" description="Thiolase N-terminal" evidence="5">
    <location>
        <begin position="5"/>
        <end position="270"/>
    </location>
</feature>
<dbReference type="PROSITE" id="PS00099">
    <property type="entry name" value="THIOLASE_3"/>
    <property type="match status" value="1"/>
</dbReference>
<evidence type="ECO:0000256" key="2">
    <source>
        <dbReference type="ARBA" id="ARBA00022679"/>
    </source>
</evidence>
<keyword evidence="3 4" id="KW-0012">Acyltransferase</keyword>
<dbReference type="Gene3D" id="3.40.47.10">
    <property type="match status" value="2"/>
</dbReference>
<accession>A0ABV3YW32</accession>
<dbReference type="PANTHER" id="PTHR43365:SF1">
    <property type="entry name" value="ACETYL-COA C-ACYLTRANSFERASE"/>
    <property type="match status" value="1"/>
</dbReference>
<comment type="caution">
    <text evidence="7">The sequence shown here is derived from an EMBL/GenBank/DDBJ whole genome shotgun (WGS) entry which is preliminary data.</text>
</comment>
<dbReference type="Pfam" id="PF02803">
    <property type="entry name" value="Thiolase_C"/>
    <property type="match status" value="1"/>
</dbReference>
<dbReference type="EC" id="2.3.1.9" evidence="7"/>
<evidence type="ECO:0000259" key="6">
    <source>
        <dbReference type="Pfam" id="PF02803"/>
    </source>
</evidence>
<gene>
    <name evidence="7" type="ORF">AB5S05_14825</name>
</gene>
<dbReference type="InterPro" id="IPR020610">
    <property type="entry name" value="Thiolase_AS"/>
</dbReference>
<dbReference type="NCBIfam" id="TIGR01930">
    <property type="entry name" value="AcCoA-C-Actrans"/>
    <property type="match status" value="1"/>
</dbReference>
<keyword evidence="8" id="KW-1185">Reference proteome</keyword>
<dbReference type="InterPro" id="IPR016039">
    <property type="entry name" value="Thiolase-like"/>
</dbReference>
<dbReference type="PANTHER" id="PTHR43365">
    <property type="entry name" value="BLR7806 PROTEIN"/>
    <property type="match status" value="1"/>
</dbReference>
<comment type="similarity">
    <text evidence="1 4">Belongs to the thiolase-like superfamily. Thiolase family.</text>
</comment>
<dbReference type="Proteomes" id="UP001560296">
    <property type="component" value="Unassembled WGS sequence"/>
</dbReference>
<dbReference type="InterPro" id="IPR020617">
    <property type="entry name" value="Thiolase_C"/>
</dbReference>
<dbReference type="InterPro" id="IPR020616">
    <property type="entry name" value="Thiolase_N"/>
</dbReference>
<evidence type="ECO:0000256" key="1">
    <source>
        <dbReference type="ARBA" id="ARBA00010982"/>
    </source>
</evidence>
<feature type="domain" description="Thiolase C-terminal" evidence="6">
    <location>
        <begin position="278"/>
        <end position="400"/>
    </location>
</feature>
<dbReference type="Pfam" id="PF00108">
    <property type="entry name" value="Thiolase_N"/>
    <property type="match status" value="1"/>
</dbReference>
<dbReference type="CDD" id="cd00751">
    <property type="entry name" value="thiolase"/>
    <property type="match status" value="1"/>
</dbReference>
<evidence type="ECO:0000256" key="4">
    <source>
        <dbReference type="RuleBase" id="RU003557"/>
    </source>
</evidence>
<proteinExistence type="inferred from homology"/>
<keyword evidence="2 4" id="KW-0808">Transferase</keyword>